<dbReference type="Gene3D" id="2.120.10.30">
    <property type="entry name" value="TolB, C-terminal domain"/>
    <property type="match status" value="2"/>
</dbReference>
<name>A0A920CFL3_9BACL</name>
<accession>A0A920CFL3</accession>
<dbReference type="CDD" id="cd05819">
    <property type="entry name" value="NHL"/>
    <property type="match status" value="1"/>
</dbReference>
<keyword evidence="3" id="KW-0812">Transmembrane</keyword>
<dbReference type="RefSeq" id="WP_249413070.1">
    <property type="nucleotide sequence ID" value="NZ_BORR01000011.1"/>
</dbReference>
<organism evidence="5 6">
    <name type="scientific">Paenibacillus antibioticophila</name>
    <dbReference type="NCBI Taxonomy" id="1274374"/>
    <lineage>
        <taxon>Bacteria</taxon>
        <taxon>Bacillati</taxon>
        <taxon>Bacillota</taxon>
        <taxon>Bacilli</taxon>
        <taxon>Bacillales</taxon>
        <taxon>Paenibacillaceae</taxon>
        <taxon>Paenibacillus</taxon>
    </lineage>
</organism>
<sequence>MRTMRLRTKVMFATLAALLVMSPVVPASANVPYESYNYNYWEEPVPAPAAYLPDQVWSGRSLGVGDFKTPSDLVVSQEQYVYVLDSGNNRIVIVDDQGRSAGVISSFMLEGKQEHFNNPQGMFITGDGEIYIADTDNHRVVVLSKEGELQAIIQSPESDLLAADFVFNPTKLAVDNADRVYVVARGVYEGLMQFDDEGRFIGYIGTINVNPSAADYMWKMISTKEQRAKMALFVPTEFSNLDIDAKGFLYATNIDVESKEPIKRLSPSGHDVLKRYGYFDVKGDINYFRMAGMGTEAGPSKIIDVKVRDGDMFSMIDSLRSRVFTYDGEGNLLYIFGGKGNQAGTFKSVTAIDEWKDRLILLDRTNGQITLFRTTEFGRKVNEAVKLHAAGDEDEAVAVWQEVLKLNSNYDIAYIGIGKAMLLEKNNKAAMKYFKLGMDRDYYSVAFKRYRKDLMQQSFSTVLTVLALLAAGTLALKIVRKRRQGGLSS</sequence>
<feature type="transmembrane region" description="Helical" evidence="3">
    <location>
        <begin position="459"/>
        <end position="479"/>
    </location>
</feature>
<dbReference type="SUPFAM" id="SSF48452">
    <property type="entry name" value="TPR-like"/>
    <property type="match status" value="1"/>
</dbReference>
<feature type="chain" id="PRO_5037735948" description="Gluconolactonase" evidence="4">
    <location>
        <begin position="30"/>
        <end position="489"/>
    </location>
</feature>
<dbReference type="SUPFAM" id="SSF101898">
    <property type="entry name" value="NHL repeat"/>
    <property type="match status" value="1"/>
</dbReference>
<evidence type="ECO:0000313" key="5">
    <source>
        <dbReference type="EMBL" id="GIO38336.1"/>
    </source>
</evidence>
<dbReference type="InterPro" id="IPR001258">
    <property type="entry name" value="NHL_repeat"/>
</dbReference>
<evidence type="ECO:0008006" key="7">
    <source>
        <dbReference type="Google" id="ProtNLM"/>
    </source>
</evidence>
<dbReference type="EMBL" id="BORR01000011">
    <property type="protein sequence ID" value="GIO38336.1"/>
    <property type="molecule type" value="Genomic_DNA"/>
</dbReference>
<keyword evidence="1" id="KW-0677">Repeat</keyword>
<evidence type="ECO:0000256" key="4">
    <source>
        <dbReference type="SAM" id="SignalP"/>
    </source>
</evidence>
<dbReference type="InterPro" id="IPR011042">
    <property type="entry name" value="6-blade_b-propeller_TolB-like"/>
</dbReference>
<keyword evidence="4" id="KW-0732">Signal</keyword>
<evidence type="ECO:0000256" key="2">
    <source>
        <dbReference type="PROSITE-ProRule" id="PRU00504"/>
    </source>
</evidence>
<dbReference type="PANTHER" id="PTHR24104:SF25">
    <property type="entry name" value="PROTEIN LIN-41"/>
    <property type="match status" value="1"/>
</dbReference>
<keyword evidence="6" id="KW-1185">Reference proteome</keyword>
<dbReference type="Proteomes" id="UP000681162">
    <property type="component" value="Unassembled WGS sequence"/>
</dbReference>
<dbReference type="InterPro" id="IPR011990">
    <property type="entry name" value="TPR-like_helical_dom_sf"/>
</dbReference>
<dbReference type="GO" id="GO:0008270">
    <property type="term" value="F:zinc ion binding"/>
    <property type="evidence" value="ECO:0007669"/>
    <property type="project" value="UniProtKB-KW"/>
</dbReference>
<dbReference type="PANTHER" id="PTHR24104">
    <property type="entry name" value="E3 UBIQUITIN-PROTEIN LIGASE NHLRC1-RELATED"/>
    <property type="match status" value="1"/>
</dbReference>
<feature type="repeat" description="NHL" evidence="2">
    <location>
        <begin position="111"/>
        <end position="146"/>
    </location>
</feature>
<dbReference type="AlphaFoldDB" id="A0A920CFL3"/>
<dbReference type="PROSITE" id="PS51125">
    <property type="entry name" value="NHL"/>
    <property type="match status" value="1"/>
</dbReference>
<comment type="caution">
    <text evidence="5">The sequence shown here is derived from an EMBL/GenBank/DDBJ whole genome shotgun (WGS) entry which is preliminary data.</text>
</comment>
<feature type="signal peptide" evidence="4">
    <location>
        <begin position="1"/>
        <end position="29"/>
    </location>
</feature>
<dbReference type="Pfam" id="PF01436">
    <property type="entry name" value="NHL"/>
    <property type="match status" value="1"/>
</dbReference>
<reference evidence="5 6" key="1">
    <citation type="submission" date="2021-03" db="EMBL/GenBank/DDBJ databases">
        <title>Antimicrobial resistance genes in bacteria isolated from Japanese honey, and their potential for conferring macrolide and lincosamide resistance in the American foulbrood pathogen Paenibacillus larvae.</title>
        <authorList>
            <person name="Okamoto M."/>
            <person name="Kumagai M."/>
            <person name="Kanamori H."/>
            <person name="Takamatsu D."/>
        </authorList>
    </citation>
    <scope>NUCLEOTIDE SEQUENCE [LARGE SCALE GENOMIC DNA]</scope>
    <source>
        <strain evidence="5 6">J41TS12</strain>
    </source>
</reference>
<protein>
    <recommendedName>
        <fullName evidence="7">Gluconolactonase</fullName>
    </recommendedName>
</protein>
<keyword evidence="3" id="KW-1133">Transmembrane helix</keyword>
<evidence type="ECO:0000256" key="1">
    <source>
        <dbReference type="ARBA" id="ARBA00022737"/>
    </source>
</evidence>
<proteinExistence type="predicted"/>
<dbReference type="InterPro" id="IPR050952">
    <property type="entry name" value="TRIM-NHL_E3_ligases"/>
</dbReference>
<evidence type="ECO:0000256" key="3">
    <source>
        <dbReference type="SAM" id="Phobius"/>
    </source>
</evidence>
<gene>
    <name evidence="5" type="ORF">J41TS12_31970</name>
</gene>
<evidence type="ECO:0000313" key="6">
    <source>
        <dbReference type="Proteomes" id="UP000681162"/>
    </source>
</evidence>
<keyword evidence="3" id="KW-0472">Membrane</keyword>